<reference evidence="2 3" key="1">
    <citation type="submission" date="2016-11" db="EMBL/GenBank/DDBJ databases">
        <authorList>
            <person name="Jaros S."/>
            <person name="Januszkiewicz K."/>
            <person name="Wedrychowicz H."/>
        </authorList>
    </citation>
    <scope>NUCLEOTIDE SEQUENCE [LARGE SCALE GENOMIC DNA]</scope>
    <source>
        <strain evidence="2 3">Con a/3</strain>
    </source>
</reference>
<dbReference type="Pfam" id="PF21747">
    <property type="entry name" value="YpoC"/>
    <property type="match status" value="1"/>
</dbReference>
<dbReference type="OrthoDB" id="2360594at2"/>
<comment type="caution">
    <text evidence="2">The sequence shown here is derived from an EMBL/GenBank/DDBJ whole genome shotgun (WGS) entry which is preliminary data.</text>
</comment>
<dbReference type="Proteomes" id="UP000188597">
    <property type="component" value="Unassembled WGS sequence"/>
</dbReference>
<accession>A0A1V3G587</accession>
<dbReference type="RefSeq" id="WP_077364095.1">
    <property type="nucleotide sequence ID" value="NZ_MQMF01000003.1"/>
</dbReference>
<protein>
    <recommendedName>
        <fullName evidence="1">YpoC-like domain-containing protein</fullName>
    </recommendedName>
</protein>
<gene>
    <name evidence="2" type="ORF">UN64_14725</name>
</gene>
<organism evidence="2 3">
    <name type="scientific">Fictibacillus arsenicus</name>
    <dbReference type="NCBI Taxonomy" id="255247"/>
    <lineage>
        <taxon>Bacteria</taxon>
        <taxon>Bacillati</taxon>
        <taxon>Bacillota</taxon>
        <taxon>Bacilli</taxon>
        <taxon>Bacillales</taxon>
        <taxon>Fictibacillaceae</taxon>
        <taxon>Fictibacillus</taxon>
    </lineage>
</organism>
<dbReference type="InterPro" id="IPR048427">
    <property type="entry name" value="YpoC"/>
</dbReference>
<sequence>MEQYTEQLTEIFKEWKEKSPFIADCFKNRDRNKAKEPMIYFFHQFLKVLFCGNRKMVDEQALKKWKESVKELDRLPVNAIERLSFIKEQPDHYQSFIQLSELFSEWEKKSVILLKRKT</sequence>
<dbReference type="EMBL" id="MQMF01000003">
    <property type="protein sequence ID" value="OOE10610.1"/>
    <property type="molecule type" value="Genomic_DNA"/>
</dbReference>
<evidence type="ECO:0000259" key="1">
    <source>
        <dbReference type="Pfam" id="PF21747"/>
    </source>
</evidence>
<proteinExistence type="predicted"/>
<evidence type="ECO:0000313" key="2">
    <source>
        <dbReference type="EMBL" id="OOE10610.1"/>
    </source>
</evidence>
<dbReference type="AlphaFoldDB" id="A0A1V3G587"/>
<feature type="domain" description="YpoC-like" evidence="1">
    <location>
        <begin position="6"/>
        <end position="114"/>
    </location>
</feature>
<name>A0A1V3G587_9BACL</name>
<evidence type="ECO:0000313" key="3">
    <source>
        <dbReference type="Proteomes" id="UP000188597"/>
    </source>
</evidence>